<feature type="transmembrane region" description="Helical" evidence="7">
    <location>
        <begin position="7"/>
        <end position="29"/>
    </location>
</feature>
<organism evidence="8 9">
    <name type="scientific">Congregibacter brevis</name>
    <dbReference type="NCBI Taxonomy" id="3081201"/>
    <lineage>
        <taxon>Bacteria</taxon>
        <taxon>Pseudomonadati</taxon>
        <taxon>Pseudomonadota</taxon>
        <taxon>Gammaproteobacteria</taxon>
        <taxon>Cellvibrionales</taxon>
        <taxon>Halieaceae</taxon>
        <taxon>Congregibacter</taxon>
    </lineage>
</organism>
<feature type="transmembrane region" description="Helical" evidence="7">
    <location>
        <begin position="178"/>
        <end position="203"/>
    </location>
</feature>
<dbReference type="Pfam" id="PF01891">
    <property type="entry name" value="CbiM"/>
    <property type="match status" value="1"/>
</dbReference>
<evidence type="ECO:0000313" key="8">
    <source>
        <dbReference type="EMBL" id="WOJ98567.1"/>
    </source>
</evidence>
<evidence type="ECO:0000256" key="7">
    <source>
        <dbReference type="SAM" id="Phobius"/>
    </source>
</evidence>
<feature type="transmembrane region" description="Helical" evidence="7">
    <location>
        <begin position="137"/>
        <end position="166"/>
    </location>
</feature>
<evidence type="ECO:0000256" key="2">
    <source>
        <dbReference type="ARBA" id="ARBA00022448"/>
    </source>
</evidence>
<evidence type="ECO:0000256" key="1">
    <source>
        <dbReference type="ARBA" id="ARBA00004651"/>
    </source>
</evidence>
<keyword evidence="9" id="KW-1185">Reference proteome</keyword>
<dbReference type="Gene3D" id="1.10.1760.20">
    <property type="match status" value="1"/>
</dbReference>
<accession>A0ABZ0IHS8</accession>
<evidence type="ECO:0000256" key="5">
    <source>
        <dbReference type="ARBA" id="ARBA00022989"/>
    </source>
</evidence>
<dbReference type="EMBL" id="CP136865">
    <property type="protein sequence ID" value="WOJ98567.1"/>
    <property type="molecule type" value="Genomic_DNA"/>
</dbReference>
<feature type="transmembrane region" description="Helical" evidence="7">
    <location>
        <begin position="104"/>
        <end position="125"/>
    </location>
</feature>
<dbReference type="Proteomes" id="UP001626549">
    <property type="component" value="Chromosome"/>
</dbReference>
<comment type="subcellular location">
    <subcellularLocation>
        <location evidence="1">Cell membrane</location>
        <topology evidence="1">Multi-pass membrane protein</topology>
    </subcellularLocation>
</comment>
<name>A0ABZ0IHS8_9GAMM</name>
<sequence length="221" mass="24231">MPAHLLADWIIVVAAVAMALSVIVALRYANWTAVAREPGRMHLVAGGAVGCLLLWLLNIHLVDGLLLHFLGLTTFTLVVGWSFSVLGAALVMAAFYALKDLGWTAYPLAVVMCIVVPATATWLLARLLRRPGLQHPFVYMLGAGFAGGAFVMLLLSVLALSLFWFSGQTGYLDAAAEFWPLVFMLMFSEGFINGMCVSALAIFHPDWMKTFDDKFYLDDQR</sequence>
<feature type="transmembrane region" description="Helical" evidence="7">
    <location>
        <begin position="41"/>
        <end position="62"/>
    </location>
</feature>
<dbReference type="InterPro" id="IPR002751">
    <property type="entry name" value="CbiM/NikMN"/>
</dbReference>
<keyword evidence="5 7" id="KW-1133">Transmembrane helix</keyword>
<keyword evidence="4 7" id="KW-0812">Transmembrane</keyword>
<feature type="transmembrane region" description="Helical" evidence="7">
    <location>
        <begin position="69"/>
        <end position="98"/>
    </location>
</feature>
<evidence type="ECO:0000256" key="6">
    <source>
        <dbReference type="ARBA" id="ARBA00023136"/>
    </source>
</evidence>
<keyword evidence="3" id="KW-1003">Cell membrane</keyword>
<evidence type="ECO:0000256" key="3">
    <source>
        <dbReference type="ARBA" id="ARBA00022475"/>
    </source>
</evidence>
<reference evidence="8 9" key="1">
    <citation type="submission" date="2023-10" db="EMBL/GenBank/DDBJ databases">
        <title>Two novel species belonging to the OM43/NOR5 clade.</title>
        <authorList>
            <person name="Park M."/>
        </authorList>
    </citation>
    <scope>NUCLEOTIDE SEQUENCE [LARGE SCALE GENOMIC DNA]</scope>
    <source>
        <strain evidence="8 9">IMCC45268</strain>
    </source>
</reference>
<evidence type="ECO:0000313" key="9">
    <source>
        <dbReference type="Proteomes" id="UP001626549"/>
    </source>
</evidence>
<keyword evidence="6 7" id="KW-0472">Membrane</keyword>
<proteinExistence type="predicted"/>
<gene>
    <name evidence="8" type="ORF">R0137_08345</name>
</gene>
<keyword evidence="2" id="KW-0813">Transport</keyword>
<evidence type="ECO:0000256" key="4">
    <source>
        <dbReference type="ARBA" id="ARBA00022692"/>
    </source>
</evidence>
<dbReference type="RefSeq" id="WP_407329924.1">
    <property type="nucleotide sequence ID" value="NZ_CP136865.1"/>
</dbReference>
<protein>
    <submittedName>
        <fullName evidence="8">Energy-coupling factor ABC transporter permease</fullName>
    </submittedName>
</protein>